<organism evidence="1 2">
    <name type="scientific">Rhizoclosmatium globosum</name>
    <dbReference type="NCBI Taxonomy" id="329046"/>
    <lineage>
        <taxon>Eukaryota</taxon>
        <taxon>Fungi</taxon>
        <taxon>Fungi incertae sedis</taxon>
        <taxon>Chytridiomycota</taxon>
        <taxon>Chytridiomycota incertae sedis</taxon>
        <taxon>Chytridiomycetes</taxon>
        <taxon>Chytridiales</taxon>
        <taxon>Chytriomycetaceae</taxon>
        <taxon>Rhizoclosmatium</taxon>
    </lineage>
</organism>
<dbReference type="OrthoDB" id="2147281at2759"/>
<name>A0A1Y2CU51_9FUNG</name>
<keyword evidence="2" id="KW-1185">Reference proteome</keyword>
<sequence length="102" mass="11631">MYFGWILVVFAAWSFLQIWVVMEPKLVYATVTDWYIFINENVAILPCDLYGRHREDGSGWTVATMGDAEVRALPAYIPAWDATPAPEYCPDTSISIPLQEKQ</sequence>
<evidence type="ECO:0000313" key="2">
    <source>
        <dbReference type="Proteomes" id="UP000193642"/>
    </source>
</evidence>
<evidence type="ECO:0000313" key="1">
    <source>
        <dbReference type="EMBL" id="ORY50553.1"/>
    </source>
</evidence>
<proteinExistence type="predicted"/>
<dbReference type="EMBL" id="MCGO01000007">
    <property type="protein sequence ID" value="ORY50553.1"/>
    <property type="molecule type" value="Genomic_DNA"/>
</dbReference>
<reference evidence="1 2" key="1">
    <citation type="submission" date="2016-07" db="EMBL/GenBank/DDBJ databases">
        <title>Pervasive Adenine N6-methylation of Active Genes in Fungi.</title>
        <authorList>
            <consortium name="DOE Joint Genome Institute"/>
            <person name="Mondo S.J."/>
            <person name="Dannebaum R.O."/>
            <person name="Kuo R.C."/>
            <person name="Labutti K."/>
            <person name="Haridas S."/>
            <person name="Kuo A."/>
            <person name="Salamov A."/>
            <person name="Ahrendt S.R."/>
            <person name="Lipzen A."/>
            <person name="Sullivan W."/>
            <person name="Andreopoulos W.B."/>
            <person name="Clum A."/>
            <person name="Lindquist E."/>
            <person name="Daum C."/>
            <person name="Ramamoorthy G.K."/>
            <person name="Gryganskyi A."/>
            <person name="Culley D."/>
            <person name="Magnuson J.K."/>
            <person name="James T.Y."/>
            <person name="O'Malley M.A."/>
            <person name="Stajich J.E."/>
            <person name="Spatafora J.W."/>
            <person name="Visel A."/>
            <person name="Grigoriev I.V."/>
        </authorList>
    </citation>
    <scope>NUCLEOTIDE SEQUENCE [LARGE SCALE GENOMIC DNA]</scope>
    <source>
        <strain evidence="1 2">JEL800</strain>
    </source>
</reference>
<gene>
    <name evidence="1" type="ORF">BCR33DRAFT_713326</name>
</gene>
<dbReference type="Proteomes" id="UP000193642">
    <property type="component" value="Unassembled WGS sequence"/>
</dbReference>
<accession>A0A1Y2CU51</accession>
<dbReference type="AlphaFoldDB" id="A0A1Y2CU51"/>
<comment type="caution">
    <text evidence="1">The sequence shown here is derived from an EMBL/GenBank/DDBJ whole genome shotgun (WGS) entry which is preliminary data.</text>
</comment>
<protein>
    <submittedName>
        <fullName evidence="1">Uncharacterized protein</fullName>
    </submittedName>
</protein>